<reference evidence="4 5" key="1">
    <citation type="journal article" date="2009" name="Appl. Environ. Microbiol.">
        <title>Community genomic and proteomic analyses of chemoautotrophic iron-oxidizing "Leptospirillum rubarum" (Group II) and "Leptospirillum ferrodiazotrophum" (Group III) bacteria in acid mine drainage biofilms.</title>
        <authorList>
            <person name="Goltsman D.S."/>
            <person name="Denef V.J."/>
            <person name="Singer S.W."/>
            <person name="VerBerkmoes N.C."/>
            <person name="Lefsrud M."/>
            <person name="Mueller R.S."/>
            <person name="Dick G.J."/>
            <person name="Sun C.L."/>
            <person name="Wheeler K.E."/>
            <person name="Zemla A."/>
            <person name="Baker B.J."/>
            <person name="Hauser L."/>
            <person name="Land M."/>
            <person name="Shah M.B."/>
            <person name="Thelen M.P."/>
            <person name="Hettich R.L."/>
            <person name="Banfield J.F."/>
        </authorList>
    </citation>
    <scope>NUCLEOTIDE SEQUENCE [LARGE SCALE GENOMIC DNA]</scope>
</reference>
<dbReference type="GO" id="GO:0046872">
    <property type="term" value="F:metal ion binding"/>
    <property type="evidence" value="ECO:0007669"/>
    <property type="project" value="InterPro"/>
</dbReference>
<feature type="domain" description="Peptidase M16 C-terminal" evidence="3">
    <location>
        <begin position="214"/>
        <end position="390"/>
    </location>
</feature>
<dbReference type="Pfam" id="PF00675">
    <property type="entry name" value="Peptidase_M16"/>
    <property type="match status" value="1"/>
</dbReference>
<accession>C6HUW2</accession>
<evidence type="ECO:0000256" key="1">
    <source>
        <dbReference type="ARBA" id="ARBA00007261"/>
    </source>
</evidence>
<sequence length="474" mass="53554">MSTMIRIRSFIVLFLPMILSSLLLGPDLSGASEPSPSAGSSPPSFRFVPRIHHLRNGLTLLTVDDPYSPTLTFQVWYRVGSRNEVKGRTGISHFNEHMMFTGTKKFPHGALDKLISEIGGQNNAFTDYDFTAYFENVAPDKLSLPISIEADRMTHLLLKPDQVERERRIVLEERRNDYDDPTQKLVEQVYATAFQVHPYHNPVIGWEKDIQHTTRNDIMHYYRAHYMPNNATVVVVGPLHDAIVLKEVEEAFGSIPRGHLVRQRIPAEPPQHHLRMTVVRKPAMLPITMMAFHAPNFKSRDAMALVVLAQVLSGSRSSLLYQDMIYKNPVAVDAEGAYDPMTHDPGLFYFYAQGLPKTTPKILRTRLDVVIRKIRTKPVDPELLALSKKQILTQFVMNQESAFGMGMMLGMMSADKIPLSYLTNYVKNINAVTAADIRRVARRYLVPGNETVGYLFPTGGQAPPSFSRPGRIVR</sequence>
<dbReference type="InterPro" id="IPR011249">
    <property type="entry name" value="Metalloenz_LuxS/M16"/>
</dbReference>
<proteinExistence type="inferred from homology"/>
<evidence type="ECO:0000313" key="5">
    <source>
        <dbReference type="Proteomes" id="UP000009374"/>
    </source>
</evidence>
<dbReference type="EMBL" id="GG693859">
    <property type="protein sequence ID" value="EES53573.1"/>
    <property type="molecule type" value="Genomic_DNA"/>
</dbReference>
<dbReference type="InterPro" id="IPR007863">
    <property type="entry name" value="Peptidase_M16_C"/>
</dbReference>
<dbReference type="Proteomes" id="UP000009374">
    <property type="component" value="Unassembled WGS sequence"/>
</dbReference>
<keyword evidence="5" id="KW-1185">Reference proteome</keyword>
<name>C6HUW2_9BACT</name>
<dbReference type="PANTHER" id="PTHR11851">
    <property type="entry name" value="METALLOPROTEASE"/>
    <property type="match status" value="1"/>
</dbReference>
<gene>
    <name evidence="4" type="ORF">UBAL3_74420029</name>
</gene>
<dbReference type="Gene3D" id="3.30.830.10">
    <property type="entry name" value="Metalloenzyme, LuxS/M16 peptidase-like"/>
    <property type="match status" value="2"/>
</dbReference>
<evidence type="ECO:0000313" key="4">
    <source>
        <dbReference type="EMBL" id="EES53573.1"/>
    </source>
</evidence>
<protein>
    <submittedName>
        <fullName evidence="4">Peptidase M16 domain protein</fullName>
    </submittedName>
</protein>
<feature type="domain" description="Peptidase M16 N-terminal" evidence="2">
    <location>
        <begin position="61"/>
        <end position="205"/>
    </location>
</feature>
<dbReference type="Pfam" id="PF05193">
    <property type="entry name" value="Peptidase_M16_C"/>
    <property type="match status" value="1"/>
</dbReference>
<dbReference type="InterPro" id="IPR050361">
    <property type="entry name" value="MPP/UQCRC_Complex"/>
</dbReference>
<dbReference type="SUPFAM" id="SSF63411">
    <property type="entry name" value="LuxS/MPP-like metallohydrolase"/>
    <property type="match status" value="2"/>
</dbReference>
<comment type="similarity">
    <text evidence="1">Belongs to the peptidase M16 family.</text>
</comment>
<organism evidence="4 5">
    <name type="scientific">Leptospirillum ferrodiazotrophum</name>
    <dbReference type="NCBI Taxonomy" id="412449"/>
    <lineage>
        <taxon>Bacteria</taxon>
        <taxon>Pseudomonadati</taxon>
        <taxon>Nitrospirota</taxon>
        <taxon>Nitrospiria</taxon>
        <taxon>Nitrospirales</taxon>
        <taxon>Nitrospiraceae</taxon>
        <taxon>Leptospirillum</taxon>
    </lineage>
</organism>
<evidence type="ECO:0000259" key="2">
    <source>
        <dbReference type="Pfam" id="PF00675"/>
    </source>
</evidence>
<dbReference type="PANTHER" id="PTHR11851:SF49">
    <property type="entry name" value="MITOCHONDRIAL-PROCESSING PEPTIDASE SUBUNIT ALPHA"/>
    <property type="match status" value="1"/>
</dbReference>
<evidence type="ECO:0000259" key="3">
    <source>
        <dbReference type="Pfam" id="PF05193"/>
    </source>
</evidence>
<dbReference type="AlphaFoldDB" id="C6HUW2"/>
<dbReference type="InterPro" id="IPR011765">
    <property type="entry name" value="Pept_M16_N"/>
</dbReference>